<sequence length="79" mass="8793">MFGGTVPSLEPLLCPALCHSRQLLLHSFSFPFMLLEFTSRVTLNPHTHTAGRTINRIHCIEFTDYLFAGSNGCVILSLT</sequence>
<organism evidence="1 2">
    <name type="scientific">Phaeosphaeria nodorum (strain SN15 / ATCC MYA-4574 / FGSC 10173)</name>
    <name type="common">Glume blotch fungus</name>
    <name type="synonym">Parastagonospora nodorum</name>
    <dbReference type="NCBI Taxonomy" id="321614"/>
    <lineage>
        <taxon>Eukaryota</taxon>
        <taxon>Fungi</taxon>
        <taxon>Dikarya</taxon>
        <taxon>Ascomycota</taxon>
        <taxon>Pezizomycotina</taxon>
        <taxon>Dothideomycetes</taxon>
        <taxon>Pleosporomycetidae</taxon>
        <taxon>Pleosporales</taxon>
        <taxon>Pleosporineae</taxon>
        <taxon>Phaeosphaeriaceae</taxon>
        <taxon>Parastagonospora</taxon>
    </lineage>
</organism>
<dbReference type="EMBL" id="CP069027">
    <property type="protein sequence ID" value="QRC95108.1"/>
    <property type="molecule type" value="Genomic_DNA"/>
</dbReference>
<evidence type="ECO:0000313" key="1">
    <source>
        <dbReference type="EMBL" id="QRC95108.1"/>
    </source>
</evidence>
<dbReference type="AlphaFoldDB" id="A0A7U2EXV5"/>
<protein>
    <submittedName>
        <fullName evidence="1">Uncharacterized protein</fullName>
    </submittedName>
</protein>
<evidence type="ECO:0000313" key="2">
    <source>
        <dbReference type="Proteomes" id="UP000663193"/>
    </source>
</evidence>
<keyword evidence="2" id="KW-1185">Reference proteome</keyword>
<dbReference type="Proteomes" id="UP000663193">
    <property type="component" value="Chromosome 5"/>
</dbReference>
<name>A0A7U2EXV5_PHANO</name>
<dbReference type="VEuPathDB" id="FungiDB:JI435_301980"/>
<gene>
    <name evidence="1" type="ORF">JI435_301980</name>
</gene>
<accession>A0A7U2EXV5</accession>
<reference evidence="2" key="1">
    <citation type="journal article" date="2021" name="BMC Genomics">
        <title>Chromosome-level genome assembly and manually-curated proteome of model necrotroph Parastagonospora nodorum Sn15 reveals a genome-wide trove of candidate effector homologs, and redundancy of virulence-related functions within an accessory chromosome.</title>
        <authorList>
            <person name="Bertazzoni S."/>
            <person name="Jones D.A.B."/>
            <person name="Phan H.T."/>
            <person name="Tan K.-C."/>
            <person name="Hane J.K."/>
        </authorList>
    </citation>
    <scope>NUCLEOTIDE SEQUENCE [LARGE SCALE GENOMIC DNA]</scope>
    <source>
        <strain evidence="2">SN15 / ATCC MYA-4574 / FGSC 10173)</strain>
    </source>
</reference>
<proteinExistence type="predicted"/>